<gene>
    <name evidence="1" type="ORF">DVA86_27285</name>
</gene>
<evidence type="ECO:0000313" key="1">
    <source>
        <dbReference type="EMBL" id="AXK35784.1"/>
    </source>
</evidence>
<dbReference type="Pfam" id="PF13830">
    <property type="entry name" value="DUF4192"/>
    <property type="match status" value="1"/>
</dbReference>
<name>A0A345XVW8_9ACTN</name>
<dbReference type="AlphaFoldDB" id="A0A345XVW8"/>
<sequence>MTADHERLRAVSEGPADLAALLPYLVETYPSNGIVLIAVTGHSGRLGKVMTAPVPEDPGAWPAVAECGLEDLVRAAGPELTGVLACLCREPGEGETGATVTCFLAPLHTVIEDACTHHDLPLFESLCLSAGCWWSYTGSYSAAEEGTPLRGEDPPPAVATAVYAGIAPAPRSEDIAATFTPVTGERAAEQRRALDEAQRDLATQLAAEGREAVWEEIEHLVENALKDFQRGAEDLDAEVAARLLIGLLNVEVRDRGFEHCEPGELAASQRLWRCLARRCVPSYASCAAPALTLLGWTALCAGDRSTARVALDHALDADAEYTMAQLLSCALRNRLPLEPLREVARTERARRRAERT</sequence>
<dbReference type="EMBL" id="CP031320">
    <property type="protein sequence ID" value="AXK35784.1"/>
    <property type="molecule type" value="Genomic_DNA"/>
</dbReference>
<evidence type="ECO:0000313" key="2">
    <source>
        <dbReference type="Proteomes" id="UP000254425"/>
    </source>
</evidence>
<organism evidence="1 2">
    <name type="scientific">Streptomyces armeniacus</name>
    <dbReference type="NCBI Taxonomy" id="83291"/>
    <lineage>
        <taxon>Bacteria</taxon>
        <taxon>Bacillati</taxon>
        <taxon>Actinomycetota</taxon>
        <taxon>Actinomycetes</taxon>
        <taxon>Kitasatosporales</taxon>
        <taxon>Streptomycetaceae</taxon>
        <taxon>Streptomyces</taxon>
    </lineage>
</organism>
<dbReference type="KEGG" id="sarm:DVA86_27285"/>
<proteinExistence type="predicted"/>
<protein>
    <submittedName>
        <fullName evidence="1">DUF4192 domain-containing protein</fullName>
    </submittedName>
</protein>
<reference evidence="1 2" key="1">
    <citation type="submission" date="2018-07" db="EMBL/GenBank/DDBJ databases">
        <title>Draft genome of the type strain Streptomyces armeniacus ATCC 15676.</title>
        <authorList>
            <person name="Labana P."/>
            <person name="Gosse J.T."/>
            <person name="Boddy C.N."/>
        </authorList>
    </citation>
    <scope>NUCLEOTIDE SEQUENCE [LARGE SCALE GENOMIC DNA]</scope>
    <source>
        <strain evidence="1 2">ATCC 15676</strain>
    </source>
</reference>
<dbReference type="RefSeq" id="WP_208882202.1">
    <property type="nucleotide sequence ID" value="NZ_CP031320.1"/>
</dbReference>
<keyword evidence="2" id="KW-1185">Reference proteome</keyword>
<accession>A0A345XVW8</accession>
<dbReference type="InterPro" id="IPR025447">
    <property type="entry name" value="DUF4192"/>
</dbReference>
<dbReference type="Proteomes" id="UP000254425">
    <property type="component" value="Chromosome"/>
</dbReference>